<proteinExistence type="predicted"/>
<accession>A0A0A9F476</accession>
<protein>
    <submittedName>
        <fullName evidence="1">Uncharacterized protein</fullName>
    </submittedName>
</protein>
<dbReference type="EMBL" id="GBRH01194823">
    <property type="protein sequence ID" value="JAE03073.1"/>
    <property type="molecule type" value="Transcribed_RNA"/>
</dbReference>
<sequence length="71" mass="7758">MSSKVTPMSLGGITSDRRLFSNSFSVTTAFSAFFELLFPLCVICTTLDPYLRLSIGSIILPSLGKLGLLRR</sequence>
<organism evidence="1">
    <name type="scientific">Arundo donax</name>
    <name type="common">Giant reed</name>
    <name type="synonym">Donax arundinaceus</name>
    <dbReference type="NCBI Taxonomy" id="35708"/>
    <lineage>
        <taxon>Eukaryota</taxon>
        <taxon>Viridiplantae</taxon>
        <taxon>Streptophyta</taxon>
        <taxon>Embryophyta</taxon>
        <taxon>Tracheophyta</taxon>
        <taxon>Spermatophyta</taxon>
        <taxon>Magnoliopsida</taxon>
        <taxon>Liliopsida</taxon>
        <taxon>Poales</taxon>
        <taxon>Poaceae</taxon>
        <taxon>PACMAD clade</taxon>
        <taxon>Arundinoideae</taxon>
        <taxon>Arundineae</taxon>
        <taxon>Arundo</taxon>
    </lineage>
</organism>
<reference evidence="1" key="1">
    <citation type="submission" date="2014-09" db="EMBL/GenBank/DDBJ databases">
        <authorList>
            <person name="Magalhaes I.L.F."/>
            <person name="Oliveira U."/>
            <person name="Santos F.R."/>
            <person name="Vidigal T.H.D.A."/>
            <person name="Brescovit A.D."/>
            <person name="Santos A.J."/>
        </authorList>
    </citation>
    <scope>NUCLEOTIDE SEQUENCE</scope>
    <source>
        <tissue evidence="1">Shoot tissue taken approximately 20 cm above the soil surface</tissue>
    </source>
</reference>
<dbReference type="AlphaFoldDB" id="A0A0A9F476"/>
<name>A0A0A9F476_ARUDO</name>
<evidence type="ECO:0000313" key="1">
    <source>
        <dbReference type="EMBL" id="JAE03073.1"/>
    </source>
</evidence>
<reference evidence="1" key="2">
    <citation type="journal article" date="2015" name="Data Brief">
        <title>Shoot transcriptome of the giant reed, Arundo donax.</title>
        <authorList>
            <person name="Barrero R.A."/>
            <person name="Guerrero F.D."/>
            <person name="Moolhuijzen P."/>
            <person name="Goolsby J.A."/>
            <person name="Tidwell J."/>
            <person name="Bellgard S.E."/>
            <person name="Bellgard M.I."/>
        </authorList>
    </citation>
    <scope>NUCLEOTIDE SEQUENCE</scope>
    <source>
        <tissue evidence="1">Shoot tissue taken approximately 20 cm above the soil surface</tissue>
    </source>
</reference>